<sequence length="52" mass="5820">MLVVTEDGKELLLSELGPEVLCNICEVNIKVEEFLKHNIDKHGWEAIIGTAK</sequence>
<dbReference type="EMBL" id="LAZR01046844">
    <property type="protein sequence ID" value="KKK95591.1"/>
    <property type="molecule type" value="Genomic_DNA"/>
</dbReference>
<comment type="caution">
    <text evidence="1">The sequence shown here is derived from an EMBL/GenBank/DDBJ whole genome shotgun (WGS) entry which is preliminary data.</text>
</comment>
<name>A0A0F9CFY9_9ZZZZ</name>
<reference evidence="1" key="1">
    <citation type="journal article" date="2015" name="Nature">
        <title>Complex archaea that bridge the gap between prokaryotes and eukaryotes.</title>
        <authorList>
            <person name="Spang A."/>
            <person name="Saw J.H."/>
            <person name="Jorgensen S.L."/>
            <person name="Zaremba-Niedzwiedzka K."/>
            <person name="Martijn J."/>
            <person name="Lind A.E."/>
            <person name="van Eijk R."/>
            <person name="Schleper C."/>
            <person name="Guy L."/>
            <person name="Ettema T.J."/>
        </authorList>
    </citation>
    <scope>NUCLEOTIDE SEQUENCE</scope>
</reference>
<evidence type="ECO:0000313" key="1">
    <source>
        <dbReference type="EMBL" id="KKK95591.1"/>
    </source>
</evidence>
<organism evidence="1">
    <name type="scientific">marine sediment metagenome</name>
    <dbReference type="NCBI Taxonomy" id="412755"/>
    <lineage>
        <taxon>unclassified sequences</taxon>
        <taxon>metagenomes</taxon>
        <taxon>ecological metagenomes</taxon>
    </lineage>
</organism>
<gene>
    <name evidence="1" type="ORF">LCGC14_2671260</name>
</gene>
<protein>
    <submittedName>
        <fullName evidence="1">Uncharacterized protein</fullName>
    </submittedName>
</protein>
<proteinExistence type="predicted"/>
<dbReference type="AlphaFoldDB" id="A0A0F9CFY9"/>
<accession>A0A0F9CFY9</accession>